<name>A0A2P6PDK9_ROSCH</name>
<dbReference type="GO" id="GO:0003723">
    <property type="term" value="F:RNA binding"/>
    <property type="evidence" value="ECO:0007669"/>
    <property type="project" value="UniProtKB-KW"/>
</dbReference>
<evidence type="ECO:0000256" key="1">
    <source>
        <dbReference type="ARBA" id="ARBA00022490"/>
    </source>
</evidence>
<organism evidence="5 6">
    <name type="scientific">Rosa chinensis</name>
    <name type="common">China rose</name>
    <dbReference type="NCBI Taxonomy" id="74649"/>
    <lineage>
        <taxon>Eukaryota</taxon>
        <taxon>Viridiplantae</taxon>
        <taxon>Streptophyta</taxon>
        <taxon>Embryophyta</taxon>
        <taxon>Tracheophyta</taxon>
        <taxon>Spermatophyta</taxon>
        <taxon>Magnoliopsida</taxon>
        <taxon>eudicotyledons</taxon>
        <taxon>Gunneridae</taxon>
        <taxon>Pentapetalae</taxon>
        <taxon>rosids</taxon>
        <taxon>fabids</taxon>
        <taxon>Rosales</taxon>
        <taxon>Rosaceae</taxon>
        <taxon>Rosoideae</taxon>
        <taxon>Rosoideae incertae sedis</taxon>
        <taxon>Rosa</taxon>
    </lineage>
</organism>
<evidence type="ECO:0000313" key="5">
    <source>
        <dbReference type="EMBL" id="PRQ20012.1"/>
    </source>
</evidence>
<keyword evidence="6" id="KW-1185">Reference proteome</keyword>
<accession>A0A2P6PDK9</accession>
<keyword evidence="2 5" id="KW-0396">Initiation factor</keyword>
<evidence type="ECO:0000313" key="6">
    <source>
        <dbReference type="Proteomes" id="UP000238479"/>
    </source>
</evidence>
<dbReference type="InterPro" id="IPR011400">
    <property type="entry name" value="EIF3B"/>
</dbReference>
<protein>
    <submittedName>
        <fullName evidence="5">Putative eukaryotic translation initiation factor 3 subunit B</fullName>
    </submittedName>
</protein>
<dbReference type="STRING" id="74649.A0A2P6PDK9"/>
<reference evidence="5 6" key="1">
    <citation type="journal article" date="2018" name="Nat. Genet.">
        <title>The Rosa genome provides new insights in the design of modern roses.</title>
        <authorList>
            <person name="Bendahmane M."/>
        </authorList>
    </citation>
    <scope>NUCLEOTIDE SEQUENCE [LARGE SCALE GENOMIC DNA]</scope>
    <source>
        <strain evidence="6">cv. Old Blush</strain>
    </source>
</reference>
<dbReference type="Gramene" id="PRQ20012">
    <property type="protein sequence ID" value="PRQ20012"/>
    <property type="gene ID" value="RchiOBHm_Chr7g0223511"/>
</dbReference>
<gene>
    <name evidence="5" type="ORF">RchiOBHm_Chr7g0223511</name>
</gene>
<dbReference type="GO" id="GO:0003743">
    <property type="term" value="F:translation initiation factor activity"/>
    <property type="evidence" value="ECO:0007669"/>
    <property type="project" value="UniProtKB-KW"/>
</dbReference>
<dbReference type="OMA" id="YLAMKAD"/>
<sequence>MTSIFALISKNIISIYEINTFTAVLTVGNVMDFSWSPTDAILALFVSESIDAGGAIPALVKLVQIPCKEPLIEKKLSSVSKCKMYWQSNGEYLAMKADSNTNNFVELFQIKD</sequence>
<dbReference type="Proteomes" id="UP000238479">
    <property type="component" value="Chromosome 7"/>
</dbReference>
<proteinExistence type="predicted"/>
<comment type="caution">
    <text evidence="5">The sequence shown here is derived from an EMBL/GenBank/DDBJ whole genome shotgun (WGS) entry which is preliminary data.</text>
</comment>
<dbReference type="AlphaFoldDB" id="A0A2P6PDK9"/>
<dbReference type="GO" id="GO:0005852">
    <property type="term" value="C:eukaryotic translation initiation factor 3 complex"/>
    <property type="evidence" value="ECO:0007669"/>
    <property type="project" value="InterPro"/>
</dbReference>
<keyword evidence="4" id="KW-0648">Protein biosynthesis</keyword>
<dbReference type="GO" id="GO:0031369">
    <property type="term" value="F:translation initiation factor binding"/>
    <property type="evidence" value="ECO:0007669"/>
    <property type="project" value="InterPro"/>
</dbReference>
<dbReference type="EMBL" id="PDCK01000045">
    <property type="protein sequence ID" value="PRQ20012.1"/>
    <property type="molecule type" value="Genomic_DNA"/>
</dbReference>
<keyword evidence="1" id="KW-0963">Cytoplasm</keyword>
<dbReference type="PANTHER" id="PTHR14068">
    <property type="entry name" value="EUKARYOTIC TRANSLATION INITIATION FACTOR 3 EIF3 -RELATED"/>
    <property type="match status" value="1"/>
</dbReference>
<keyword evidence="3" id="KW-0694">RNA-binding</keyword>
<evidence type="ECO:0000256" key="3">
    <source>
        <dbReference type="ARBA" id="ARBA00022884"/>
    </source>
</evidence>
<evidence type="ECO:0000256" key="2">
    <source>
        <dbReference type="ARBA" id="ARBA00022540"/>
    </source>
</evidence>
<evidence type="ECO:0000256" key="4">
    <source>
        <dbReference type="ARBA" id="ARBA00022917"/>
    </source>
</evidence>
<dbReference type="PANTHER" id="PTHR14068:SF0">
    <property type="entry name" value="EUKARYOTIC TRANSLATION INITIATION FACTOR 3 SUBUNIT B"/>
    <property type="match status" value="1"/>
</dbReference>